<keyword evidence="3" id="KW-0813">Transport</keyword>
<sequence length="94" mass="10511">MCTAQLFLYLHWLQTELIPHCADIPPVGQVVQEDGKLLLLAVLEAIGGQSSRSLMDQFAEVLFCLNKHCFALLTVWLKEALRSPGFPRKTRSAS</sequence>
<accession>A0ABD0NTV2</accession>
<evidence type="ECO:0000256" key="2">
    <source>
        <dbReference type="ARBA" id="ARBA00007991"/>
    </source>
</evidence>
<evidence type="ECO:0000256" key="1">
    <source>
        <dbReference type="ARBA" id="ARBA00004123"/>
    </source>
</evidence>
<feature type="non-terminal residue" evidence="6">
    <location>
        <position position="94"/>
    </location>
</feature>
<name>A0ABD0NTV2_CIRMR</name>
<dbReference type="GO" id="GO:0005634">
    <property type="term" value="C:nucleus"/>
    <property type="evidence" value="ECO:0007669"/>
    <property type="project" value="UniProtKB-SubCell"/>
</dbReference>
<proteinExistence type="inferred from homology"/>
<dbReference type="AlphaFoldDB" id="A0ABD0NTV2"/>
<feature type="signal peptide" evidence="5">
    <location>
        <begin position="1"/>
        <end position="17"/>
    </location>
</feature>
<gene>
    <name evidence="6" type="ORF">M9458_040925</name>
</gene>
<keyword evidence="7" id="KW-1185">Reference proteome</keyword>
<keyword evidence="4" id="KW-0539">Nucleus</keyword>
<evidence type="ECO:0000256" key="3">
    <source>
        <dbReference type="ARBA" id="ARBA00022448"/>
    </source>
</evidence>
<dbReference type="InterPro" id="IPR011989">
    <property type="entry name" value="ARM-like"/>
</dbReference>
<dbReference type="Pfam" id="PF18806">
    <property type="entry name" value="Importin_rep_3"/>
    <property type="match status" value="1"/>
</dbReference>
<comment type="subcellular location">
    <subcellularLocation>
        <location evidence="1">Nucleus</location>
    </subcellularLocation>
</comment>
<keyword evidence="5" id="KW-0732">Signal</keyword>
<feature type="chain" id="PRO_5044830228" evidence="5">
    <location>
        <begin position="18"/>
        <end position="94"/>
    </location>
</feature>
<dbReference type="Proteomes" id="UP001529510">
    <property type="component" value="Unassembled WGS sequence"/>
</dbReference>
<dbReference type="Gene3D" id="1.25.10.10">
    <property type="entry name" value="Leucine-rich Repeat Variant"/>
    <property type="match status" value="1"/>
</dbReference>
<reference evidence="6 7" key="1">
    <citation type="submission" date="2024-05" db="EMBL/GenBank/DDBJ databases">
        <title>Genome sequencing and assembly of Indian major carp, Cirrhinus mrigala (Hamilton, 1822).</title>
        <authorList>
            <person name="Mohindra V."/>
            <person name="Chowdhury L.M."/>
            <person name="Lal K."/>
            <person name="Jena J.K."/>
        </authorList>
    </citation>
    <scope>NUCLEOTIDE SEQUENCE [LARGE SCALE GENOMIC DNA]</scope>
    <source>
        <strain evidence="6">CM1030</strain>
        <tissue evidence="6">Blood</tissue>
    </source>
</reference>
<evidence type="ECO:0000313" key="7">
    <source>
        <dbReference type="Proteomes" id="UP001529510"/>
    </source>
</evidence>
<dbReference type="InterPro" id="IPR040520">
    <property type="entry name" value="Importin_rep_3"/>
</dbReference>
<evidence type="ECO:0000256" key="5">
    <source>
        <dbReference type="SAM" id="SignalP"/>
    </source>
</evidence>
<evidence type="ECO:0000313" key="6">
    <source>
        <dbReference type="EMBL" id="KAL0165172.1"/>
    </source>
</evidence>
<evidence type="ECO:0000256" key="4">
    <source>
        <dbReference type="ARBA" id="ARBA00023242"/>
    </source>
</evidence>
<dbReference type="EMBL" id="JAMKFB020000020">
    <property type="protein sequence ID" value="KAL0165172.1"/>
    <property type="molecule type" value="Genomic_DNA"/>
</dbReference>
<comment type="caution">
    <text evidence="6">The sequence shown here is derived from an EMBL/GenBank/DDBJ whole genome shotgun (WGS) entry which is preliminary data.</text>
</comment>
<comment type="similarity">
    <text evidence="2">Belongs to the importin beta family.</text>
</comment>
<protein>
    <submittedName>
        <fullName evidence="6">Uncharacterized protein</fullName>
    </submittedName>
</protein>
<organism evidence="6 7">
    <name type="scientific">Cirrhinus mrigala</name>
    <name type="common">Mrigala</name>
    <dbReference type="NCBI Taxonomy" id="683832"/>
    <lineage>
        <taxon>Eukaryota</taxon>
        <taxon>Metazoa</taxon>
        <taxon>Chordata</taxon>
        <taxon>Craniata</taxon>
        <taxon>Vertebrata</taxon>
        <taxon>Euteleostomi</taxon>
        <taxon>Actinopterygii</taxon>
        <taxon>Neopterygii</taxon>
        <taxon>Teleostei</taxon>
        <taxon>Ostariophysi</taxon>
        <taxon>Cypriniformes</taxon>
        <taxon>Cyprinidae</taxon>
        <taxon>Labeoninae</taxon>
        <taxon>Labeonini</taxon>
        <taxon>Cirrhinus</taxon>
    </lineage>
</organism>